<organism evidence="8 9">
    <name type="scientific">Meganyctiphanes norvegica</name>
    <name type="common">Northern krill</name>
    <name type="synonym">Thysanopoda norvegica</name>
    <dbReference type="NCBI Taxonomy" id="48144"/>
    <lineage>
        <taxon>Eukaryota</taxon>
        <taxon>Metazoa</taxon>
        <taxon>Ecdysozoa</taxon>
        <taxon>Arthropoda</taxon>
        <taxon>Crustacea</taxon>
        <taxon>Multicrustacea</taxon>
        <taxon>Malacostraca</taxon>
        <taxon>Eumalacostraca</taxon>
        <taxon>Eucarida</taxon>
        <taxon>Euphausiacea</taxon>
        <taxon>Euphausiidae</taxon>
        <taxon>Meganyctiphanes</taxon>
    </lineage>
</organism>
<evidence type="ECO:0000256" key="1">
    <source>
        <dbReference type="ARBA" id="ARBA00004424"/>
    </source>
</evidence>
<keyword evidence="3" id="KW-1003">Cell membrane</keyword>
<evidence type="ECO:0000256" key="5">
    <source>
        <dbReference type="ARBA" id="ARBA00022989"/>
    </source>
</evidence>
<evidence type="ECO:0000256" key="3">
    <source>
        <dbReference type="ARBA" id="ARBA00022475"/>
    </source>
</evidence>
<feature type="transmembrane region" description="Helical" evidence="7">
    <location>
        <begin position="133"/>
        <end position="154"/>
    </location>
</feature>
<keyword evidence="6 7" id="KW-0472">Membrane</keyword>
<accession>A0AAV2RAJ4</accession>
<feature type="transmembrane region" description="Helical" evidence="7">
    <location>
        <begin position="201"/>
        <end position="223"/>
    </location>
</feature>
<dbReference type="Pfam" id="PF02690">
    <property type="entry name" value="Na_Pi_cotrans"/>
    <property type="match status" value="1"/>
</dbReference>
<comment type="subcellular location">
    <subcellularLocation>
        <location evidence="1">Apical cell membrane</location>
        <topology evidence="1">Multi-pass membrane protein</topology>
    </subcellularLocation>
</comment>
<feature type="non-terminal residue" evidence="8">
    <location>
        <position position="274"/>
    </location>
</feature>
<keyword evidence="5 7" id="KW-1133">Transmembrane helix</keyword>
<gene>
    <name evidence="8" type="ORF">MNOR_LOCUS22772</name>
</gene>
<feature type="transmembrane region" description="Helical" evidence="7">
    <location>
        <begin position="58"/>
        <end position="78"/>
    </location>
</feature>
<evidence type="ECO:0000313" key="8">
    <source>
        <dbReference type="EMBL" id="CAL4121911.1"/>
    </source>
</evidence>
<sequence>MCAQMLYNITNLLEVVSSYLLVVENFLEKACQCGFIKLTLKGPLAKLIKKTINADIPYVPWLTGYVAMLVGAVITFIMRSSSAFTSTLTPLIGVGLVCIERAYPLTLGANIGTTTTTILASLSGEGESMRDSIQIALVHLFFNIFGILIFYPIPFMRFPIALAKGLGNITSRYRWFPIAYLIFMFFLMPGFVFLLSLGGTIVLGCVLGPILGVLVIVVIINVIQNKKPKWLPRKLQDWDWLPLPLHSLEPYDKIITGWSCCRKCSGHEIEGDSA</sequence>
<evidence type="ECO:0000313" key="9">
    <source>
        <dbReference type="Proteomes" id="UP001497623"/>
    </source>
</evidence>
<evidence type="ECO:0000256" key="7">
    <source>
        <dbReference type="SAM" id="Phobius"/>
    </source>
</evidence>
<dbReference type="GO" id="GO:0016324">
    <property type="term" value="C:apical plasma membrane"/>
    <property type="evidence" value="ECO:0007669"/>
    <property type="project" value="UniProtKB-SubCell"/>
</dbReference>
<dbReference type="AlphaFoldDB" id="A0AAV2RAJ4"/>
<comment type="caution">
    <text evidence="8">The sequence shown here is derived from an EMBL/GenBank/DDBJ whole genome shotgun (WGS) entry which is preliminary data.</text>
</comment>
<evidence type="ECO:0000256" key="6">
    <source>
        <dbReference type="ARBA" id="ARBA00023136"/>
    </source>
</evidence>
<evidence type="ECO:0000256" key="4">
    <source>
        <dbReference type="ARBA" id="ARBA00022692"/>
    </source>
</evidence>
<dbReference type="InterPro" id="IPR003841">
    <property type="entry name" value="Na/Pi_transpt"/>
</dbReference>
<name>A0AAV2RAJ4_MEGNR</name>
<dbReference type="EMBL" id="CAXKWB010019467">
    <property type="protein sequence ID" value="CAL4121911.1"/>
    <property type="molecule type" value="Genomic_DNA"/>
</dbReference>
<proteinExistence type="inferred from homology"/>
<feature type="transmembrane region" description="Helical" evidence="7">
    <location>
        <begin position="175"/>
        <end position="195"/>
    </location>
</feature>
<dbReference type="PANTHER" id="PTHR10010:SF46">
    <property type="entry name" value="SODIUM-DEPENDENT PHOSPHATE TRANSPORT PROTEIN 2B"/>
    <property type="match status" value="1"/>
</dbReference>
<keyword evidence="9" id="KW-1185">Reference proteome</keyword>
<dbReference type="NCBIfam" id="NF037997">
    <property type="entry name" value="Na_Pi_symport"/>
    <property type="match status" value="1"/>
</dbReference>
<protein>
    <submittedName>
        <fullName evidence="8">Uncharacterized protein</fullName>
    </submittedName>
</protein>
<dbReference type="Proteomes" id="UP001497623">
    <property type="component" value="Unassembled WGS sequence"/>
</dbReference>
<dbReference type="PANTHER" id="PTHR10010">
    <property type="entry name" value="SOLUTE CARRIER FAMILY 34 SODIUM PHOSPHATE , MEMBER 2-RELATED"/>
    <property type="match status" value="1"/>
</dbReference>
<reference evidence="8 9" key="1">
    <citation type="submission" date="2024-05" db="EMBL/GenBank/DDBJ databases">
        <authorList>
            <person name="Wallberg A."/>
        </authorList>
    </citation>
    <scope>NUCLEOTIDE SEQUENCE [LARGE SCALE GENOMIC DNA]</scope>
</reference>
<comment type="similarity">
    <text evidence="2">Belongs to the SLC34A transporter family.</text>
</comment>
<evidence type="ECO:0000256" key="2">
    <source>
        <dbReference type="ARBA" id="ARBA00005808"/>
    </source>
</evidence>
<dbReference type="GO" id="GO:0005436">
    <property type="term" value="F:sodium:phosphate symporter activity"/>
    <property type="evidence" value="ECO:0007669"/>
    <property type="project" value="InterPro"/>
</dbReference>
<dbReference type="GO" id="GO:0044341">
    <property type="term" value="P:sodium-dependent phosphate transport"/>
    <property type="evidence" value="ECO:0007669"/>
    <property type="project" value="InterPro"/>
</dbReference>
<keyword evidence="4 7" id="KW-0812">Transmembrane</keyword>